<feature type="compositionally biased region" description="Pro residues" evidence="1">
    <location>
        <begin position="272"/>
        <end position="282"/>
    </location>
</feature>
<proteinExistence type="predicted"/>
<feature type="compositionally biased region" description="Basic residues" evidence="1">
    <location>
        <begin position="1060"/>
        <end position="1073"/>
    </location>
</feature>
<feature type="region of interest" description="Disordered" evidence="1">
    <location>
        <begin position="265"/>
        <end position="288"/>
    </location>
</feature>
<dbReference type="Proteomes" id="UP000799440">
    <property type="component" value="Unassembled WGS sequence"/>
</dbReference>
<evidence type="ECO:0000313" key="2">
    <source>
        <dbReference type="EMBL" id="KAF2742629.1"/>
    </source>
</evidence>
<feature type="compositionally biased region" description="Polar residues" evidence="1">
    <location>
        <begin position="679"/>
        <end position="710"/>
    </location>
</feature>
<feature type="region of interest" description="Disordered" evidence="1">
    <location>
        <begin position="904"/>
        <end position="1096"/>
    </location>
</feature>
<feature type="compositionally biased region" description="Acidic residues" evidence="1">
    <location>
        <begin position="970"/>
        <end position="994"/>
    </location>
</feature>
<feature type="region of interest" description="Disordered" evidence="1">
    <location>
        <begin position="503"/>
        <end position="522"/>
    </location>
</feature>
<feature type="compositionally biased region" description="Polar residues" evidence="1">
    <location>
        <begin position="534"/>
        <end position="546"/>
    </location>
</feature>
<organism evidence="2 3">
    <name type="scientific">Sporormia fimetaria CBS 119925</name>
    <dbReference type="NCBI Taxonomy" id="1340428"/>
    <lineage>
        <taxon>Eukaryota</taxon>
        <taxon>Fungi</taxon>
        <taxon>Dikarya</taxon>
        <taxon>Ascomycota</taxon>
        <taxon>Pezizomycotina</taxon>
        <taxon>Dothideomycetes</taxon>
        <taxon>Pleosporomycetidae</taxon>
        <taxon>Pleosporales</taxon>
        <taxon>Sporormiaceae</taxon>
        <taxon>Sporormia</taxon>
    </lineage>
</organism>
<dbReference type="EMBL" id="MU006606">
    <property type="protein sequence ID" value="KAF2742629.1"/>
    <property type="molecule type" value="Genomic_DNA"/>
</dbReference>
<reference evidence="2" key="1">
    <citation type="journal article" date="2020" name="Stud. Mycol.">
        <title>101 Dothideomycetes genomes: a test case for predicting lifestyles and emergence of pathogens.</title>
        <authorList>
            <person name="Haridas S."/>
            <person name="Albert R."/>
            <person name="Binder M."/>
            <person name="Bloem J."/>
            <person name="Labutti K."/>
            <person name="Salamov A."/>
            <person name="Andreopoulos B."/>
            <person name="Baker S."/>
            <person name="Barry K."/>
            <person name="Bills G."/>
            <person name="Bluhm B."/>
            <person name="Cannon C."/>
            <person name="Castanera R."/>
            <person name="Culley D."/>
            <person name="Daum C."/>
            <person name="Ezra D."/>
            <person name="Gonzalez J."/>
            <person name="Henrissat B."/>
            <person name="Kuo A."/>
            <person name="Liang C."/>
            <person name="Lipzen A."/>
            <person name="Lutzoni F."/>
            <person name="Magnuson J."/>
            <person name="Mondo S."/>
            <person name="Nolan M."/>
            <person name="Ohm R."/>
            <person name="Pangilinan J."/>
            <person name="Park H.-J."/>
            <person name="Ramirez L."/>
            <person name="Alfaro M."/>
            <person name="Sun H."/>
            <person name="Tritt A."/>
            <person name="Yoshinaga Y."/>
            <person name="Zwiers L.-H."/>
            <person name="Turgeon B."/>
            <person name="Goodwin S."/>
            <person name="Spatafora J."/>
            <person name="Crous P."/>
            <person name="Grigoriev I."/>
        </authorList>
    </citation>
    <scope>NUCLEOTIDE SEQUENCE</scope>
    <source>
        <strain evidence="2">CBS 119925</strain>
    </source>
</reference>
<sequence length="1096" mass="119858">MTFTISWESGDGYHCTRSLCTFVSDIPPQARPVHHKDKALMESLLGFFLFDLLPWNVLKHSAPRCIYTKETDKPVEHGYRGALSGSGYKVHVTLERIHGCEGISYHVSLTKQRTPELTITHDLVGLEGTMLRRWLTDRIIPMHDVDATPSWCIMWRSVFSTLVSACPVCPAIPSLPCIHAWPWTEYRSRILTLLRGDGASYWGEHEAERPRWEVSWLKDIFTSGYCPDDVHLPFQEWWLPMQCRLELCNPFVSAIKALRDGRSNLTKRSTLKPPPGLNPKPGGPTDSRAVERIRKGKEYTIRQTEWAHKTVERTLITAQLGLESHLRILQCNLRPMVTSRLCDEIDSIESVLLTKPEALKLWASEPGTWVAPPSLLDEAVVEAFYCPKVGPLGEPWHLVDASSPQYYTRYAPPEQPPVAQDAEVAEVVEVPLDPAQVETERVRVASEGTSKSLSSLSTDELGFSSHAKSTPPDSRANLPPLVPEISTHNVPLDTNLSSSGLECDAALDTSPTGTSLRAPVSISGVPGIVPPVQSPESQSNSSDASHNMWSTVSIASSYTKLSDEPSITAPSEDVPHGHSNLSKRNPEADLLASKSPWDDVPNPFAQLLSELGIPSLKDLRQSRSELSKRNPGSHLPVPEVRRETTANRSSIPRPRSIRYSPNSRGPRLGLQAAGLLPTPSRSDNASDASVTDKQASTRSIPASRGPQSERQGAGDLRASPRKLPAPISPRKLPKPPASSRKLPERPSSPQKLPASPVSAQKPPKPPTAPAENPAPDPSNTTPPKPATQSLNPDAHLTRAKIRAFFASLDLENAIFPAVDLYGPGIYARAVSSSTDVSEEKRQRRDKIVSFLNRLPSPTLEQHAEDVKDMFRCWGVELVHRESIQGSDTTHEEDVLMADEVNVEQEANSGTRSASSSTVTPSSSTLNIRAHEDIPQGVITPKPPGSYPTLTPKKRRLNGIWTEAPDSAVELSDDPEDFEDEEEAASAADMDETEAEADKENQSEAEGQTEAFSPYKGPTIPSVLISPPADPGYAGDTEASSADEDRTAGKLRDWRSQSQSRGKRRMSGLGRKGRGSGSGSGGSAKVWKGLEASVWRS</sequence>
<feature type="region of interest" description="Disordered" evidence="1">
    <location>
        <begin position="622"/>
        <end position="792"/>
    </location>
</feature>
<name>A0A6A6UXZ8_9PLEO</name>
<feature type="region of interest" description="Disordered" evidence="1">
    <location>
        <begin position="438"/>
        <end position="493"/>
    </location>
</feature>
<feature type="region of interest" description="Disordered" evidence="1">
    <location>
        <begin position="563"/>
        <end position="584"/>
    </location>
</feature>
<gene>
    <name evidence="2" type="ORF">M011DRAFT_263484</name>
</gene>
<evidence type="ECO:0000256" key="1">
    <source>
        <dbReference type="SAM" id="MobiDB-lite"/>
    </source>
</evidence>
<dbReference type="AlphaFoldDB" id="A0A6A6UXZ8"/>
<feature type="compositionally biased region" description="Low complexity" evidence="1">
    <location>
        <begin position="449"/>
        <end position="458"/>
    </location>
</feature>
<feature type="compositionally biased region" description="Low complexity" evidence="1">
    <location>
        <begin position="647"/>
        <end position="664"/>
    </location>
</feature>
<evidence type="ECO:0000313" key="3">
    <source>
        <dbReference type="Proteomes" id="UP000799440"/>
    </source>
</evidence>
<protein>
    <submittedName>
        <fullName evidence="2">Uncharacterized protein</fullName>
    </submittedName>
</protein>
<feature type="compositionally biased region" description="Low complexity" evidence="1">
    <location>
        <begin position="910"/>
        <end position="924"/>
    </location>
</feature>
<keyword evidence="3" id="KW-1185">Reference proteome</keyword>
<feature type="compositionally biased region" description="Pro residues" evidence="1">
    <location>
        <begin position="762"/>
        <end position="785"/>
    </location>
</feature>
<feature type="compositionally biased region" description="Basic and acidic residues" evidence="1">
    <location>
        <begin position="1042"/>
        <end position="1054"/>
    </location>
</feature>
<feature type="region of interest" description="Disordered" evidence="1">
    <location>
        <begin position="527"/>
        <end position="546"/>
    </location>
</feature>
<accession>A0A6A6UXZ8</accession>